<proteinExistence type="predicted"/>
<keyword evidence="1" id="KW-0812">Transmembrane</keyword>
<dbReference type="Proteomes" id="UP000308901">
    <property type="component" value="Unassembled WGS sequence"/>
</dbReference>
<sequence>MENKTTNMKKAAIENILVWIVLFAMFASIFFFVINYTVIIRAKDTMDAIADFGSNYVAVNGIGDDLSDRMNDIKSRNFSNINADTSTICNTNNDNEYKVIFNVTATNNNLYFYNGQLFSKRVVFNQDGTGDTITCDLSVTINN</sequence>
<gene>
    <name evidence="2" type="ORF">FDK22_07005</name>
</gene>
<keyword evidence="1" id="KW-1133">Transmembrane helix</keyword>
<feature type="transmembrane region" description="Helical" evidence="1">
    <location>
        <begin position="16"/>
        <end position="39"/>
    </location>
</feature>
<evidence type="ECO:0000313" key="3">
    <source>
        <dbReference type="Proteomes" id="UP000308901"/>
    </source>
</evidence>
<dbReference type="RefSeq" id="WP_138152192.1">
    <property type="nucleotide sequence ID" value="NZ_CBDDKQ010000002.1"/>
</dbReference>
<protein>
    <submittedName>
        <fullName evidence="2">Uncharacterized protein</fullName>
    </submittedName>
</protein>
<evidence type="ECO:0000313" key="2">
    <source>
        <dbReference type="EMBL" id="TLP39610.1"/>
    </source>
</evidence>
<organism evidence="2 3">
    <name type="scientific">Arcobacter arenosus</name>
    <dbReference type="NCBI Taxonomy" id="2576037"/>
    <lineage>
        <taxon>Bacteria</taxon>
        <taxon>Pseudomonadati</taxon>
        <taxon>Campylobacterota</taxon>
        <taxon>Epsilonproteobacteria</taxon>
        <taxon>Campylobacterales</taxon>
        <taxon>Arcobacteraceae</taxon>
        <taxon>Arcobacter</taxon>
    </lineage>
</organism>
<keyword evidence="1" id="KW-0472">Membrane</keyword>
<reference evidence="2 3" key="1">
    <citation type="submission" date="2019-05" db="EMBL/GenBank/DDBJ databases">
        <title>Arcobacter sp. nov., isolated from sea sediment.</title>
        <authorList>
            <person name="Kim W."/>
        </authorList>
    </citation>
    <scope>NUCLEOTIDE SEQUENCE [LARGE SCALE GENOMIC DNA]</scope>
    <source>
        <strain evidence="2 3">CAU 1517</strain>
    </source>
</reference>
<evidence type="ECO:0000256" key="1">
    <source>
        <dbReference type="SAM" id="Phobius"/>
    </source>
</evidence>
<dbReference type="AlphaFoldDB" id="A0A5R8Y4D1"/>
<accession>A0A5R8Y4D1</accession>
<keyword evidence="3" id="KW-1185">Reference proteome</keyword>
<dbReference type="OrthoDB" id="9956799at2"/>
<dbReference type="EMBL" id="VANU01000002">
    <property type="protein sequence ID" value="TLP39610.1"/>
    <property type="molecule type" value="Genomic_DNA"/>
</dbReference>
<comment type="caution">
    <text evidence="2">The sequence shown here is derived from an EMBL/GenBank/DDBJ whole genome shotgun (WGS) entry which is preliminary data.</text>
</comment>
<name>A0A5R8Y4D1_9BACT</name>